<keyword evidence="1" id="KW-0732">Signal</keyword>
<organism evidence="2 3">
    <name type="scientific">Halomonas sulfidivorans</name>
    <dbReference type="NCBI Taxonomy" id="2733488"/>
    <lineage>
        <taxon>Bacteria</taxon>
        <taxon>Pseudomonadati</taxon>
        <taxon>Pseudomonadota</taxon>
        <taxon>Gammaproteobacteria</taxon>
        <taxon>Oceanospirillales</taxon>
        <taxon>Halomonadaceae</taxon>
        <taxon>Halomonas</taxon>
    </lineage>
</organism>
<protein>
    <submittedName>
        <fullName evidence="2">Uncharacterized protein</fullName>
    </submittedName>
</protein>
<keyword evidence="3" id="KW-1185">Reference proteome</keyword>
<reference evidence="2 3" key="1">
    <citation type="journal article" date="2021" name="Front. Microbiol.">
        <title>Aerobic Denitrification and Heterotrophic Sulfur Oxidation in the Genus Halomonas Revealed by Six Novel Species Characterizations and Genome-Based Analysis.</title>
        <authorList>
            <person name="Wang L."/>
            <person name="Shao Z."/>
        </authorList>
    </citation>
    <scope>NUCLEOTIDE SEQUENCE [LARGE SCALE GENOMIC DNA]</scope>
    <source>
        <strain evidence="2 3">MCCC 1A13718</strain>
    </source>
</reference>
<sequence length="145" mass="16056">MRIAVLISALMIGVSTSANAEDKYICAADSSVGFAYNQLTQTWNNASFNSEARYVVSEPGESEESEYVITEIGQQFPDGFCKNGFNEYGFLHCNTIGGSFKFNRNTGRYLLAYHFGYYSVPKEDLGTVEEGNNTPYIEIGTCSPF</sequence>
<accession>A0ABX7WHX8</accession>
<evidence type="ECO:0000313" key="2">
    <source>
        <dbReference type="EMBL" id="QTP59551.1"/>
    </source>
</evidence>
<dbReference type="RefSeq" id="WP_209472701.1">
    <property type="nucleotide sequence ID" value="NZ_CP053383.1"/>
</dbReference>
<dbReference type="Proteomes" id="UP000671845">
    <property type="component" value="Chromosome"/>
</dbReference>
<gene>
    <name evidence="2" type="ORF">HNO53_12990</name>
</gene>
<name>A0ABX7WHX8_9GAMM</name>
<feature type="chain" id="PRO_5045187230" evidence="1">
    <location>
        <begin position="21"/>
        <end position="145"/>
    </location>
</feature>
<evidence type="ECO:0000313" key="3">
    <source>
        <dbReference type="Proteomes" id="UP000671845"/>
    </source>
</evidence>
<proteinExistence type="predicted"/>
<dbReference type="EMBL" id="CP053383">
    <property type="protein sequence ID" value="QTP59551.1"/>
    <property type="molecule type" value="Genomic_DNA"/>
</dbReference>
<evidence type="ECO:0000256" key="1">
    <source>
        <dbReference type="SAM" id="SignalP"/>
    </source>
</evidence>
<feature type="signal peptide" evidence="1">
    <location>
        <begin position="1"/>
        <end position="20"/>
    </location>
</feature>